<organism evidence="1 2">
    <name type="scientific">Caerostris extrusa</name>
    <name type="common">Bark spider</name>
    <name type="synonym">Caerostris bankana</name>
    <dbReference type="NCBI Taxonomy" id="172846"/>
    <lineage>
        <taxon>Eukaryota</taxon>
        <taxon>Metazoa</taxon>
        <taxon>Ecdysozoa</taxon>
        <taxon>Arthropoda</taxon>
        <taxon>Chelicerata</taxon>
        <taxon>Arachnida</taxon>
        <taxon>Araneae</taxon>
        <taxon>Araneomorphae</taxon>
        <taxon>Entelegynae</taxon>
        <taxon>Araneoidea</taxon>
        <taxon>Araneidae</taxon>
        <taxon>Caerostris</taxon>
    </lineage>
</organism>
<dbReference type="EMBL" id="BPLR01006700">
    <property type="protein sequence ID" value="GIY11802.1"/>
    <property type="molecule type" value="Genomic_DNA"/>
</dbReference>
<protein>
    <submittedName>
        <fullName evidence="1">Uncharacterized protein</fullName>
    </submittedName>
</protein>
<reference evidence="1 2" key="1">
    <citation type="submission" date="2021-06" db="EMBL/GenBank/DDBJ databases">
        <title>Caerostris extrusa draft genome.</title>
        <authorList>
            <person name="Kono N."/>
            <person name="Arakawa K."/>
        </authorList>
    </citation>
    <scope>NUCLEOTIDE SEQUENCE [LARGE SCALE GENOMIC DNA]</scope>
</reference>
<gene>
    <name evidence="1" type="ORF">CEXT_641361</name>
</gene>
<evidence type="ECO:0000313" key="2">
    <source>
        <dbReference type="Proteomes" id="UP001054945"/>
    </source>
</evidence>
<sequence>MASRSFAPSFPLSEFIVSILLKDTEAFCLPSLVGFLAELWFNTTFTWLFQPTFTWLVIIDMDISDFDQLPHETISINFPTKFFNKF</sequence>
<dbReference type="AlphaFoldDB" id="A0AAV4QUL1"/>
<proteinExistence type="predicted"/>
<keyword evidence="2" id="KW-1185">Reference proteome</keyword>
<evidence type="ECO:0000313" key="1">
    <source>
        <dbReference type="EMBL" id="GIY11802.1"/>
    </source>
</evidence>
<name>A0AAV4QUL1_CAEEX</name>
<accession>A0AAV4QUL1</accession>
<comment type="caution">
    <text evidence="1">The sequence shown here is derived from an EMBL/GenBank/DDBJ whole genome shotgun (WGS) entry which is preliminary data.</text>
</comment>
<dbReference type="Proteomes" id="UP001054945">
    <property type="component" value="Unassembled WGS sequence"/>
</dbReference>